<dbReference type="Proteomes" id="UP000518887">
    <property type="component" value="Unassembled WGS sequence"/>
</dbReference>
<organism evidence="1 2">
    <name type="scientific">Treponema ruminis</name>
    <dbReference type="NCBI Taxonomy" id="744515"/>
    <lineage>
        <taxon>Bacteria</taxon>
        <taxon>Pseudomonadati</taxon>
        <taxon>Spirochaetota</taxon>
        <taxon>Spirochaetia</taxon>
        <taxon>Spirochaetales</taxon>
        <taxon>Treponemataceae</taxon>
        <taxon>Treponema</taxon>
    </lineage>
</organism>
<evidence type="ECO:0008006" key="3">
    <source>
        <dbReference type="Google" id="ProtNLM"/>
    </source>
</evidence>
<keyword evidence="2" id="KW-1185">Reference proteome</keyword>
<sequence length="433" mass="48631">MKKILTTSLFAFIFSLGAISLGHSIEFSGDLLSKPHRVFEIGFDSDAKFANNTLGLKDILTKNVEIDLQKMASDMPKSGFDLGFYDYEKGFVNLNISSRFRFSFFTELESSMNLNISKDLFDILGSGIELDETNTVDVNACADVFYTMGASFQTIISGYGIRFTPTYFVPIMYVPKTTATAKTTMTSEGVIEASATANVDVYTAVNMKEYKEDNKSVSDEDIGNVLSNGGFDFSFEIERNWMHGLNAGLYTRIPLVAGTLNYKMSTVAYANFYEDNLLEFVTDKEKAKPEPKHGHIKPSTYGTDKEEEGFEYSEESYKAYRPLKFGLNATYMPWGKWLKIQPAVGFAIRNPYTSDAIFYMEYALDCKLSLLKEIFNFNFGTAYQNQIFQHRFGLGLNIRAIEVLAQVSMCGTSFLSTFHTRGYGVYAGARIGF</sequence>
<proteinExistence type="predicted"/>
<dbReference type="EMBL" id="JACHFQ010000001">
    <property type="protein sequence ID" value="MBB5224861.1"/>
    <property type="molecule type" value="Genomic_DNA"/>
</dbReference>
<evidence type="ECO:0000313" key="1">
    <source>
        <dbReference type="EMBL" id="MBB5224861.1"/>
    </source>
</evidence>
<comment type="caution">
    <text evidence="1">The sequence shown here is derived from an EMBL/GenBank/DDBJ whole genome shotgun (WGS) entry which is preliminary data.</text>
</comment>
<evidence type="ECO:0000313" key="2">
    <source>
        <dbReference type="Proteomes" id="UP000518887"/>
    </source>
</evidence>
<reference evidence="1 2" key="1">
    <citation type="submission" date="2020-08" db="EMBL/GenBank/DDBJ databases">
        <title>Genomic Encyclopedia of Type Strains, Phase IV (KMG-IV): sequencing the most valuable type-strain genomes for metagenomic binning, comparative biology and taxonomic classification.</title>
        <authorList>
            <person name="Goeker M."/>
        </authorList>
    </citation>
    <scope>NUCLEOTIDE SEQUENCE [LARGE SCALE GENOMIC DNA]</scope>
    <source>
        <strain evidence="1 2">DSM 103462</strain>
    </source>
</reference>
<protein>
    <recommendedName>
        <fullName evidence="3">DUF5723 domain-containing protein</fullName>
    </recommendedName>
</protein>
<dbReference type="RefSeq" id="WP_184656559.1">
    <property type="nucleotide sequence ID" value="NZ_JACHFQ010000001.1"/>
</dbReference>
<dbReference type="AlphaFoldDB" id="A0A7W8G6T3"/>
<name>A0A7W8G6T3_9SPIR</name>
<accession>A0A7W8G6T3</accession>
<gene>
    <name evidence="1" type="ORF">HNP76_000201</name>
</gene>